<proteinExistence type="predicted"/>
<comment type="caution">
    <text evidence="1">The sequence shown here is derived from an EMBL/GenBank/DDBJ whole genome shotgun (WGS) entry which is preliminary data.</text>
</comment>
<evidence type="ECO:0000313" key="1">
    <source>
        <dbReference type="EMBL" id="KGN97044.1"/>
    </source>
</evidence>
<organism evidence="1 2">
    <name type="scientific">Porphyromonas gingivicanis</name>
    <dbReference type="NCBI Taxonomy" id="266762"/>
    <lineage>
        <taxon>Bacteria</taxon>
        <taxon>Pseudomonadati</taxon>
        <taxon>Bacteroidota</taxon>
        <taxon>Bacteroidia</taxon>
        <taxon>Bacteroidales</taxon>
        <taxon>Porphyromonadaceae</taxon>
        <taxon>Porphyromonas</taxon>
    </lineage>
</organism>
<keyword evidence="2" id="KW-1185">Reference proteome</keyword>
<reference evidence="1 2" key="1">
    <citation type="submission" date="2014-08" db="EMBL/GenBank/DDBJ databases">
        <title>Porphyromonas gingivicanis strain:COT-022_OH1391 Genome sequencing.</title>
        <authorList>
            <person name="Wallis C."/>
            <person name="Deusch O."/>
            <person name="O'Flynn C."/>
            <person name="Davis I."/>
            <person name="Jospin G."/>
            <person name="Darling A.E."/>
            <person name="Coil D.A."/>
            <person name="Alexiev A."/>
            <person name="Horsfall A."/>
            <person name="Kirkwood N."/>
            <person name="Harris S."/>
            <person name="Eisen J.A."/>
        </authorList>
    </citation>
    <scope>NUCLEOTIDE SEQUENCE [LARGE SCALE GENOMIC DNA]</scope>
    <source>
        <strain evidence="2">COT-022 OH1391</strain>
    </source>
</reference>
<evidence type="ECO:0000313" key="2">
    <source>
        <dbReference type="Proteomes" id="UP000030134"/>
    </source>
</evidence>
<accession>A0A0A2G992</accession>
<sequence>MEAPTKIEKPKNEQLKQSTISTAFLKTSQQIPQSYNGFTRKDYSFGKLAQKVLTQRIIPFPYYPNKRIPQKHYVQKKKNLLIKNKVSPHSL</sequence>
<protein>
    <submittedName>
        <fullName evidence="1">Uncharacterized protein</fullName>
    </submittedName>
</protein>
<gene>
    <name evidence="1" type="ORF">HQ36_08400</name>
</gene>
<dbReference type="EMBL" id="JQZW01000019">
    <property type="protein sequence ID" value="KGN97044.1"/>
    <property type="molecule type" value="Genomic_DNA"/>
</dbReference>
<dbReference type="Proteomes" id="UP000030134">
    <property type="component" value="Unassembled WGS sequence"/>
</dbReference>
<name>A0A0A2G992_9PORP</name>
<dbReference type="AlphaFoldDB" id="A0A0A2G992"/>